<accession>A0A4R0UUY2</accession>
<organism evidence="1 2">
    <name type="scientific">Bifidobacterium longum subsp. longum</name>
    <dbReference type="NCBI Taxonomy" id="1679"/>
    <lineage>
        <taxon>Bacteria</taxon>
        <taxon>Bacillati</taxon>
        <taxon>Actinomycetota</taxon>
        <taxon>Actinomycetes</taxon>
        <taxon>Bifidobacteriales</taxon>
        <taxon>Bifidobacteriaceae</taxon>
        <taxon>Bifidobacterium</taxon>
    </lineage>
</organism>
<protein>
    <recommendedName>
        <fullName evidence="3">DUF2806 domain-containing protein</fullName>
    </recommendedName>
</protein>
<proteinExistence type="predicted"/>
<evidence type="ECO:0000313" key="1">
    <source>
        <dbReference type="EMBL" id="TCF43337.1"/>
    </source>
</evidence>
<evidence type="ECO:0000313" key="2">
    <source>
        <dbReference type="Proteomes" id="UP000292692"/>
    </source>
</evidence>
<evidence type="ECO:0008006" key="3">
    <source>
        <dbReference type="Google" id="ProtNLM"/>
    </source>
</evidence>
<name>A0A4R0UUY2_BIFLL</name>
<dbReference type="Pfam" id="PF10987">
    <property type="entry name" value="DUF2806"/>
    <property type="match status" value="1"/>
</dbReference>
<dbReference type="InterPro" id="IPR021254">
    <property type="entry name" value="DUF2806"/>
</dbReference>
<comment type="caution">
    <text evidence="1">The sequence shown here is derived from an EMBL/GenBank/DDBJ whole genome shotgun (WGS) entry which is preliminary data.</text>
</comment>
<sequence length="318" mass="35002">MSDDVLTPGGQMKAIGEGVEHATTGISKLVTSISEAVRSGDGTRGKRAIFRKSVRDARRLFGDDVLSDEEEHALAWEYVRTVNGFENLNAVGRMAEDACRAGSVDVSGVDRLQPDWWDTFEEGASHAYDMDVQNMWAQLLSGEIDSPGSFSKRALRALMDMSADDARLFRYLCSWSVEWRTDGHDWRPIPLLSTEMDAIDDDTIWSNGPWIRRLAPLEHANLTSQANGDMYAGAANPGAPLYVRYRPQGKPVVITLEPTGRRLPRFGSGYAFTTVGTELSSLCELGYADGLDDLIAIYAEEGDYKIVRHGDGTPDGTD</sequence>
<reference evidence="1 2" key="1">
    <citation type="journal article" date="2018" name="Sci. Rep.">
        <title>Genomic diversity and distribution of Bifidobacterium longum subsp. longum across the human lifespan.</title>
        <authorList>
            <person name="Odamaki T."/>
            <person name="Bottacini F."/>
            <person name="Kato K."/>
            <person name="Mitsuyama E."/>
            <person name="Yoshida K."/>
            <person name="Horigome A."/>
            <person name="Xiao J.Z."/>
            <person name="van Sinderen D."/>
        </authorList>
    </citation>
    <scope>NUCLEOTIDE SEQUENCE [LARGE SCALE GENOMIC DNA]</scope>
    <source>
        <strain evidence="1 2">MCC10102</strain>
    </source>
</reference>
<dbReference type="AlphaFoldDB" id="A0A4R0UUY2"/>
<dbReference type="RefSeq" id="WP_131215158.1">
    <property type="nucleotide sequence ID" value="NZ_SHPR01000051.1"/>
</dbReference>
<gene>
    <name evidence="1" type="ORF">MCC10102_1840</name>
</gene>
<dbReference type="EMBL" id="SHSV01000032">
    <property type="protein sequence ID" value="TCF43337.1"/>
    <property type="molecule type" value="Genomic_DNA"/>
</dbReference>
<dbReference type="Proteomes" id="UP000292692">
    <property type="component" value="Unassembled WGS sequence"/>
</dbReference>